<organism evidence="2 3">
    <name type="scientific">Marisediminitalea aggregata</name>
    <dbReference type="NCBI Taxonomy" id="634436"/>
    <lineage>
        <taxon>Bacteria</taxon>
        <taxon>Pseudomonadati</taxon>
        <taxon>Pseudomonadota</taxon>
        <taxon>Gammaproteobacteria</taxon>
        <taxon>Alteromonadales</taxon>
        <taxon>Alteromonadaceae</taxon>
        <taxon>Marisediminitalea</taxon>
    </lineage>
</organism>
<keyword evidence="1" id="KW-0732">Signal</keyword>
<gene>
    <name evidence="2" type="ORF">SAMN05216361_0931</name>
</gene>
<dbReference type="PROSITE" id="PS51257">
    <property type="entry name" value="PROKAR_LIPOPROTEIN"/>
    <property type="match status" value="1"/>
</dbReference>
<dbReference type="EMBL" id="FQWD01000001">
    <property type="protein sequence ID" value="SHF93242.1"/>
    <property type="molecule type" value="Genomic_DNA"/>
</dbReference>
<evidence type="ECO:0000256" key="1">
    <source>
        <dbReference type="SAM" id="SignalP"/>
    </source>
</evidence>
<reference evidence="3" key="1">
    <citation type="submission" date="2016-11" db="EMBL/GenBank/DDBJ databases">
        <authorList>
            <person name="Varghese N."/>
            <person name="Submissions S."/>
        </authorList>
    </citation>
    <scope>NUCLEOTIDE SEQUENCE [LARGE SCALE GENOMIC DNA]</scope>
    <source>
        <strain evidence="3">CGMCC 1.8995</strain>
    </source>
</reference>
<dbReference type="AlphaFoldDB" id="A0A1M5FPX3"/>
<name>A0A1M5FPX3_9ALTE</name>
<protein>
    <recommendedName>
        <fullName evidence="4">Pullulanase</fullName>
    </recommendedName>
</protein>
<dbReference type="OrthoDB" id="6196650at2"/>
<dbReference type="RefSeq" id="WP_073318442.1">
    <property type="nucleotide sequence ID" value="NZ_FQWD01000001.1"/>
</dbReference>
<dbReference type="STRING" id="634436.SAMN05216361_0931"/>
<feature type="signal peptide" evidence="1">
    <location>
        <begin position="1"/>
        <end position="20"/>
    </location>
</feature>
<feature type="chain" id="PRO_5012657587" description="Pullulanase" evidence="1">
    <location>
        <begin position="21"/>
        <end position="146"/>
    </location>
</feature>
<evidence type="ECO:0008006" key="4">
    <source>
        <dbReference type="Google" id="ProtNLM"/>
    </source>
</evidence>
<proteinExistence type="predicted"/>
<sequence length="146" mass="16632">MQKRWLLLSPLMILSACSQTSQYPIFTPQKPEIVFSDWYLRGVFNWWEAQPRYQLTASAKGWYVDVELIADQQPYDFKFSNATWTTEQTCGSSYKGYAVAVNEEVILTCGEYAENLQFTPGKTGTYRFAVEGQRSSGIALTVSKLP</sequence>
<dbReference type="Proteomes" id="UP000184520">
    <property type="component" value="Unassembled WGS sequence"/>
</dbReference>
<keyword evidence="3" id="KW-1185">Reference proteome</keyword>
<evidence type="ECO:0000313" key="3">
    <source>
        <dbReference type="Proteomes" id="UP000184520"/>
    </source>
</evidence>
<evidence type="ECO:0000313" key="2">
    <source>
        <dbReference type="EMBL" id="SHF93242.1"/>
    </source>
</evidence>
<accession>A0A1M5FPX3</accession>